<sequence>MYSGIIGEEFQVDIYIGVVYYRRLHHMVSDKWQVRSTGPIHNLTMQPIEGHKRNKQGREVAIKDTHFLDKSKNRVKQALHNNKLLKGMRTVLDECGFNNRML</sequence>
<dbReference type="EC" id="2.7.7.6" evidence="2"/>
<feature type="domain" description="DNA-directed RNA polymerase subunit 2 hybrid-binding" evidence="7">
    <location>
        <begin position="1"/>
        <end position="53"/>
    </location>
</feature>
<comment type="similarity">
    <text evidence="1">Belongs to the RNA polymerase beta chain family.</text>
</comment>
<keyword evidence="5" id="KW-0548">Nucleotidyltransferase</keyword>
<proteinExistence type="inferred from homology"/>
<evidence type="ECO:0000256" key="1">
    <source>
        <dbReference type="ARBA" id="ARBA00006835"/>
    </source>
</evidence>
<dbReference type="GO" id="GO:0006351">
    <property type="term" value="P:DNA-templated transcription"/>
    <property type="evidence" value="ECO:0007669"/>
    <property type="project" value="InterPro"/>
</dbReference>
<protein>
    <recommendedName>
        <fullName evidence="2">DNA-directed RNA polymerase</fullName>
        <ecNumber evidence="2">2.7.7.6</ecNumber>
    </recommendedName>
</protein>
<keyword evidence="9" id="KW-1185">Reference proteome</keyword>
<evidence type="ECO:0000256" key="5">
    <source>
        <dbReference type="ARBA" id="ARBA00022695"/>
    </source>
</evidence>
<gene>
    <name evidence="8" type="ORF">DERYTH_LOCUS5513</name>
</gene>
<dbReference type="GO" id="GO:0000428">
    <property type="term" value="C:DNA-directed RNA polymerase complex"/>
    <property type="evidence" value="ECO:0007669"/>
    <property type="project" value="UniProtKB-KW"/>
</dbReference>
<dbReference type="InterPro" id="IPR015712">
    <property type="entry name" value="DNA-dir_RNA_pol_su2"/>
</dbReference>
<dbReference type="OrthoDB" id="10248617at2759"/>
<keyword evidence="3" id="KW-0240">DNA-directed RNA polymerase</keyword>
<dbReference type="GO" id="GO:0032549">
    <property type="term" value="F:ribonucleoside binding"/>
    <property type="evidence" value="ECO:0007669"/>
    <property type="project" value="InterPro"/>
</dbReference>
<evidence type="ECO:0000256" key="3">
    <source>
        <dbReference type="ARBA" id="ARBA00022478"/>
    </source>
</evidence>
<dbReference type="SUPFAM" id="SSF64484">
    <property type="entry name" value="beta and beta-prime subunits of DNA dependent RNA-polymerase"/>
    <property type="match status" value="1"/>
</dbReference>
<dbReference type="GO" id="GO:0003899">
    <property type="term" value="F:DNA-directed RNA polymerase activity"/>
    <property type="evidence" value="ECO:0007669"/>
    <property type="project" value="UniProtKB-EC"/>
</dbReference>
<comment type="caution">
    <text evidence="8">The sequence shown here is derived from an EMBL/GenBank/DDBJ whole genome shotgun (WGS) entry which is preliminary data.</text>
</comment>
<dbReference type="AlphaFoldDB" id="A0A9N9FTE5"/>
<name>A0A9N9FTE5_9GLOM</name>
<evidence type="ECO:0000313" key="9">
    <source>
        <dbReference type="Proteomes" id="UP000789405"/>
    </source>
</evidence>
<dbReference type="Proteomes" id="UP000789405">
    <property type="component" value="Unassembled WGS sequence"/>
</dbReference>
<dbReference type="Gene3D" id="2.40.270.10">
    <property type="entry name" value="DNA-directed RNA polymerase, subunit 2, domain 6"/>
    <property type="match status" value="1"/>
</dbReference>
<dbReference type="Pfam" id="PF00562">
    <property type="entry name" value="RNA_pol_Rpb2_6"/>
    <property type="match status" value="1"/>
</dbReference>
<evidence type="ECO:0000256" key="4">
    <source>
        <dbReference type="ARBA" id="ARBA00022679"/>
    </source>
</evidence>
<dbReference type="InterPro" id="IPR037033">
    <property type="entry name" value="DNA-dir_RNAP_su2_hyb_sf"/>
</dbReference>
<keyword evidence="6" id="KW-0804">Transcription</keyword>
<accession>A0A9N9FTE5</accession>
<dbReference type="EMBL" id="CAJVPY010002314">
    <property type="protein sequence ID" value="CAG8556247.1"/>
    <property type="molecule type" value="Genomic_DNA"/>
</dbReference>
<organism evidence="8 9">
    <name type="scientific">Dentiscutata erythropus</name>
    <dbReference type="NCBI Taxonomy" id="1348616"/>
    <lineage>
        <taxon>Eukaryota</taxon>
        <taxon>Fungi</taxon>
        <taxon>Fungi incertae sedis</taxon>
        <taxon>Mucoromycota</taxon>
        <taxon>Glomeromycotina</taxon>
        <taxon>Glomeromycetes</taxon>
        <taxon>Diversisporales</taxon>
        <taxon>Gigasporaceae</taxon>
        <taxon>Dentiscutata</taxon>
    </lineage>
</organism>
<keyword evidence="4" id="KW-0808">Transferase</keyword>
<evidence type="ECO:0000256" key="6">
    <source>
        <dbReference type="ARBA" id="ARBA00023163"/>
    </source>
</evidence>
<evidence type="ECO:0000259" key="7">
    <source>
        <dbReference type="Pfam" id="PF00562"/>
    </source>
</evidence>
<dbReference type="PANTHER" id="PTHR20856">
    <property type="entry name" value="DNA-DIRECTED RNA POLYMERASE I SUBUNIT 2"/>
    <property type="match status" value="1"/>
</dbReference>
<dbReference type="InterPro" id="IPR007120">
    <property type="entry name" value="DNA-dir_RNAP_su2_dom"/>
</dbReference>
<evidence type="ECO:0000313" key="8">
    <source>
        <dbReference type="EMBL" id="CAG8556247.1"/>
    </source>
</evidence>
<dbReference type="GO" id="GO:0003677">
    <property type="term" value="F:DNA binding"/>
    <property type="evidence" value="ECO:0007669"/>
    <property type="project" value="InterPro"/>
</dbReference>
<reference evidence="8" key="1">
    <citation type="submission" date="2021-06" db="EMBL/GenBank/DDBJ databases">
        <authorList>
            <person name="Kallberg Y."/>
            <person name="Tangrot J."/>
            <person name="Rosling A."/>
        </authorList>
    </citation>
    <scope>NUCLEOTIDE SEQUENCE</scope>
    <source>
        <strain evidence="8">MA453B</strain>
    </source>
</reference>
<evidence type="ECO:0000256" key="2">
    <source>
        <dbReference type="ARBA" id="ARBA00012418"/>
    </source>
</evidence>